<dbReference type="InterPro" id="IPR000740">
    <property type="entry name" value="GrpE"/>
</dbReference>
<keyword evidence="2 3" id="KW-0143">Chaperone</keyword>
<organism evidence="6 7">
    <name type="scientific">Clostridium amylolyticum</name>
    <dbReference type="NCBI Taxonomy" id="1121298"/>
    <lineage>
        <taxon>Bacteria</taxon>
        <taxon>Bacillati</taxon>
        <taxon>Bacillota</taxon>
        <taxon>Clostridia</taxon>
        <taxon>Eubacteriales</taxon>
        <taxon>Clostridiaceae</taxon>
        <taxon>Clostridium</taxon>
    </lineage>
</organism>
<comment type="subcellular location">
    <subcellularLocation>
        <location evidence="3">Cytoplasm</location>
    </subcellularLocation>
</comment>
<dbReference type="AlphaFoldDB" id="A0A1M6CNA7"/>
<dbReference type="GO" id="GO:0005737">
    <property type="term" value="C:cytoplasm"/>
    <property type="evidence" value="ECO:0007669"/>
    <property type="project" value="UniProtKB-SubCell"/>
</dbReference>
<name>A0A1M6CNA7_9CLOT</name>
<dbReference type="PANTHER" id="PTHR21237:SF23">
    <property type="entry name" value="GRPE PROTEIN HOMOLOG, MITOCHONDRIAL"/>
    <property type="match status" value="1"/>
</dbReference>
<proteinExistence type="inferred from homology"/>
<accession>A0A1M6CNA7</accession>
<dbReference type="CDD" id="cd00446">
    <property type="entry name" value="GrpE"/>
    <property type="match status" value="1"/>
</dbReference>
<reference evidence="6 7" key="1">
    <citation type="submission" date="2016-11" db="EMBL/GenBank/DDBJ databases">
        <authorList>
            <person name="Jaros S."/>
            <person name="Januszkiewicz K."/>
            <person name="Wedrychowicz H."/>
        </authorList>
    </citation>
    <scope>NUCLEOTIDE SEQUENCE [LARGE SCALE GENOMIC DNA]</scope>
    <source>
        <strain evidence="6 7">DSM 21864</strain>
    </source>
</reference>
<dbReference type="InterPro" id="IPR013805">
    <property type="entry name" value="GrpE_CC"/>
</dbReference>
<feature type="compositionally biased region" description="Acidic residues" evidence="5">
    <location>
        <begin position="39"/>
        <end position="52"/>
    </location>
</feature>
<dbReference type="GO" id="GO:0000774">
    <property type="term" value="F:adenyl-nucleotide exchange factor activity"/>
    <property type="evidence" value="ECO:0007669"/>
    <property type="project" value="InterPro"/>
</dbReference>
<comment type="subunit">
    <text evidence="3">Homodimer.</text>
</comment>
<dbReference type="NCBIfam" id="NF010757">
    <property type="entry name" value="PRK14160.1"/>
    <property type="match status" value="1"/>
</dbReference>
<dbReference type="HAMAP" id="MF_01151">
    <property type="entry name" value="GrpE"/>
    <property type="match status" value="1"/>
</dbReference>
<dbReference type="STRING" id="1121298.SAMN05444401_1176"/>
<dbReference type="GO" id="GO:0042803">
    <property type="term" value="F:protein homodimerization activity"/>
    <property type="evidence" value="ECO:0007669"/>
    <property type="project" value="InterPro"/>
</dbReference>
<feature type="compositionally biased region" description="Basic and acidic residues" evidence="5">
    <location>
        <begin position="1"/>
        <end position="22"/>
    </location>
</feature>
<dbReference type="SUPFAM" id="SSF51064">
    <property type="entry name" value="Head domain of nucleotide exchange factor GrpE"/>
    <property type="match status" value="1"/>
</dbReference>
<comment type="similarity">
    <text evidence="1 3 4">Belongs to the GrpE family.</text>
</comment>
<dbReference type="PANTHER" id="PTHR21237">
    <property type="entry name" value="GRPE PROTEIN"/>
    <property type="match status" value="1"/>
</dbReference>
<dbReference type="GO" id="GO:0051087">
    <property type="term" value="F:protein-folding chaperone binding"/>
    <property type="evidence" value="ECO:0007669"/>
    <property type="project" value="InterPro"/>
</dbReference>
<dbReference type="Pfam" id="PF01025">
    <property type="entry name" value="GrpE"/>
    <property type="match status" value="1"/>
</dbReference>
<evidence type="ECO:0000256" key="3">
    <source>
        <dbReference type="HAMAP-Rule" id="MF_01151"/>
    </source>
</evidence>
<evidence type="ECO:0000313" key="6">
    <source>
        <dbReference type="EMBL" id="SHI62403.1"/>
    </source>
</evidence>
<keyword evidence="3" id="KW-0346">Stress response</keyword>
<dbReference type="GO" id="GO:0006457">
    <property type="term" value="P:protein folding"/>
    <property type="evidence" value="ECO:0007669"/>
    <property type="project" value="InterPro"/>
</dbReference>
<keyword evidence="7" id="KW-1185">Reference proteome</keyword>
<dbReference type="Gene3D" id="3.90.20.20">
    <property type="match status" value="1"/>
</dbReference>
<evidence type="ECO:0000313" key="7">
    <source>
        <dbReference type="Proteomes" id="UP000184080"/>
    </source>
</evidence>
<gene>
    <name evidence="3" type="primary">grpE</name>
    <name evidence="6" type="ORF">SAMN05444401_1176</name>
</gene>
<evidence type="ECO:0000256" key="4">
    <source>
        <dbReference type="RuleBase" id="RU004478"/>
    </source>
</evidence>
<dbReference type="EMBL" id="FQZO01000001">
    <property type="protein sequence ID" value="SHI62403.1"/>
    <property type="molecule type" value="Genomic_DNA"/>
</dbReference>
<dbReference type="InterPro" id="IPR009012">
    <property type="entry name" value="GrpE_head"/>
</dbReference>
<evidence type="ECO:0000256" key="5">
    <source>
        <dbReference type="SAM" id="MobiDB-lite"/>
    </source>
</evidence>
<feature type="region of interest" description="Disordered" evidence="5">
    <location>
        <begin position="1"/>
        <end position="52"/>
    </location>
</feature>
<dbReference type="Gene3D" id="2.30.22.10">
    <property type="entry name" value="Head domain of nucleotide exchange factor GrpE"/>
    <property type="match status" value="1"/>
</dbReference>
<sequence length="212" mass="24694">MEEMKEKINSEDVKNNNVKEENVNNQENIEEKNINEESWQQEEVLEDSEFEEVNDDFENIKSENRSLKDENEKLNSEINALKDRLLRINAEYDNYRKRTTKEKEGIYTDAVEDVLKQLLPVLDNLERAISVEGNVDDLKKGVDLTIRQFQDSLEKLGVVEIDTNSNFDPNFHEAVMHVEDNSFDENSIAEVFQKGYKRGAKVIRHSIVKVAN</sequence>
<dbReference type="PRINTS" id="PR00773">
    <property type="entry name" value="GRPEPROTEIN"/>
</dbReference>
<keyword evidence="3" id="KW-0963">Cytoplasm</keyword>
<dbReference type="SUPFAM" id="SSF58014">
    <property type="entry name" value="Coiled-coil domain of nucleotide exchange factor GrpE"/>
    <property type="match status" value="1"/>
</dbReference>
<evidence type="ECO:0000256" key="1">
    <source>
        <dbReference type="ARBA" id="ARBA00009054"/>
    </source>
</evidence>
<protein>
    <recommendedName>
        <fullName evidence="3">Protein GrpE</fullName>
    </recommendedName>
    <alternativeName>
        <fullName evidence="3">HSP-70 cofactor</fullName>
    </alternativeName>
</protein>
<evidence type="ECO:0000256" key="2">
    <source>
        <dbReference type="ARBA" id="ARBA00023186"/>
    </source>
</evidence>
<comment type="function">
    <text evidence="3">Participates actively in the response to hyperosmotic and heat shock by preventing the aggregation of stress-denatured proteins, in association with DnaK and GrpE. It is the nucleotide exchange factor for DnaK and may function as a thermosensor. Unfolded proteins bind initially to DnaJ; upon interaction with the DnaJ-bound protein, DnaK hydrolyzes its bound ATP, resulting in the formation of a stable complex. GrpE releases ADP from DnaK; ATP binding to DnaK triggers the release of the substrate protein, thus completing the reaction cycle. Several rounds of ATP-dependent interactions between DnaJ, DnaK and GrpE are required for fully efficient folding.</text>
</comment>
<dbReference type="Proteomes" id="UP000184080">
    <property type="component" value="Unassembled WGS sequence"/>
</dbReference>
<dbReference type="GO" id="GO:0051082">
    <property type="term" value="F:unfolded protein binding"/>
    <property type="evidence" value="ECO:0007669"/>
    <property type="project" value="TreeGrafter"/>
</dbReference>